<evidence type="ECO:0000259" key="1">
    <source>
        <dbReference type="PROSITE" id="PS51707"/>
    </source>
</evidence>
<dbReference type="AlphaFoldDB" id="W6S1E2"/>
<dbReference type="PANTHER" id="PTHR21028:SF2">
    <property type="entry name" value="CYTH DOMAIN-CONTAINING PROTEIN"/>
    <property type="match status" value="1"/>
</dbReference>
<dbReference type="KEGG" id="clt:CM240_0948"/>
<dbReference type="eggNOG" id="COG1437">
    <property type="taxonomic scope" value="Bacteria"/>
</dbReference>
<feature type="domain" description="CYTH" evidence="1">
    <location>
        <begin position="1"/>
        <end position="175"/>
    </location>
</feature>
<dbReference type="CDD" id="cd07890">
    <property type="entry name" value="CYTH-like_AC_IV-like"/>
    <property type="match status" value="1"/>
</dbReference>
<reference evidence="2 3" key="1">
    <citation type="submission" date="2013-11" db="EMBL/GenBank/DDBJ databases">
        <title>Complete genome sequence of Clostridum sp. M2/40.</title>
        <authorList>
            <person name="Wibberg D."/>
            <person name="Puehler A."/>
            <person name="Schlueter A."/>
        </authorList>
    </citation>
    <scope>NUCLEOTIDE SEQUENCE [LARGE SCALE GENOMIC DNA]</scope>
    <source>
        <strain evidence="3">M2/40</strain>
    </source>
</reference>
<dbReference type="HOGENOM" id="CLU_128116_0_0_9"/>
<accession>W6S1E2</accession>
<dbReference type="OrthoDB" id="1953701at2"/>
<dbReference type="Gene3D" id="2.40.320.10">
    <property type="entry name" value="Hypothetical Protein Pfu-838710-001"/>
    <property type="match status" value="1"/>
</dbReference>
<dbReference type="InterPro" id="IPR023577">
    <property type="entry name" value="CYTH_domain"/>
</dbReference>
<dbReference type="SMART" id="SM01118">
    <property type="entry name" value="CYTH"/>
    <property type="match status" value="1"/>
</dbReference>
<keyword evidence="3" id="KW-1185">Reference proteome</keyword>
<dbReference type="InterPro" id="IPR033469">
    <property type="entry name" value="CYTH-like_dom_sf"/>
</dbReference>
<dbReference type="Pfam" id="PF01928">
    <property type="entry name" value="CYTH"/>
    <property type="match status" value="1"/>
</dbReference>
<dbReference type="PROSITE" id="PS51707">
    <property type="entry name" value="CYTH"/>
    <property type="match status" value="1"/>
</dbReference>
<dbReference type="Proteomes" id="UP000019426">
    <property type="component" value="Chromosome M2/40_rep1"/>
</dbReference>
<sequence>MQEMETRIIKIDVDNIRSIVKKHNLQLVKKENQINNIYDFEDRRLLNKKGYARIRIIEDLLNNETINFMTTKKLISQTPYKVMDENEVIISDSETGKNIFTSLGLILVESIKKYRESYKYKNTLIEIDINDKSFCPFPYLEIETNSEEELKEVVNLLGYTMEDTTSKTIYEILDNEGVTKGI</sequence>
<dbReference type="SUPFAM" id="SSF55154">
    <property type="entry name" value="CYTH-like phosphatases"/>
    <property type="match status" value="1"/>
</dbReference>
<dbReference type="PANTHER" id="PTHR21028">
    <property type="entry name" value="SI:CH211-156B7.4"/>
    <property type="match status" value="1"/>
</dbReference>
<name>W6S1E2_9CLOT</name>
<dbReference type="RefSeq" id="WP_044036967.1">
    <property type="nucleotide sequence ID" value="NZ_HG917868.1"/>
</dbReference>
<proteinExistence type="predicted"/>
<organism evidence="2 3">
    <name type="scientific">Clostridium bornimense</name>
    <dbReference type="NCBI Taxonomy" id="1216932"/>
    <lineage>
        <taxon>Bacteria</taxon>
        <taxon>Bacillati</taxon>
        <taxon>Bacillota</taxon>
        <taxon>Clostridia</taxon>
        <taxon>Eubacteriales</taxon>
        <taxon>Clostridiaceae</taxon>
        <taxon>Clostridium</taxon>
    </lineage>
</organism>
<protein>
    <submittedName>
        <fullName evidence="2">Adenylate cyclase</fullName>
    </submittedName>
</protein>
<evidence type="ECO:0000313" key="3">
    <source>
        <dbReference type="Proteomes" id="UP000019426"/>
    </source>
</evidence>
<evidence type="ECO:0000313" key="2">
    <source>
        <dbReference type="EMBL" id="CDM68112.1"/>
    </source>
</evidence>
<dbReference type="STRING" id="1216932.CM240_0948"/>
<gene>
    <name evidence="2" type="ORF">CM240_0948</name>
</gene>
<dbReference type="PATRIC" id="fig|1216932.3.peg.935"/>
<dbReference type="InterPro" id="IPR008173">
    <property type="entry name" value="Adenylyl_cyclase_CyaB"/>
</dbReference>
<dbReference type="EMBL" id="HG917868">
    <property type="protein sequence ID" value="CDM68112.1"/>
    <property type="molecule type" value="Genomic_DNA"/>
</dbReference>